<evidence type="ECO:0000259" key="7">
    <source>
        <dbReference type="Pfam" id="PF22468"/>
    </source>
</evidence>
<dbReference type="PANTHER" id="PTHR21499:SF59">
    <property type="entry name" value="ASPARTOKINASE"/>
    <property type="match status" value="1"/>
</dbReference>
<evidence type="ECO:0000256" key="2">
    <source>
        <dbReference type="ARBA" id="ARBA00013059"/>
    </source>
</evidence>
<evidence type="ECO:0000256" key="6">
    <source>
        <dbReference type="ARBA" id="ARBA00047872"/>
    </source>
</evidence>
<comment type="catalytic activity">
    <reaction evidence="6">
        <text>L-aspartate + ATP = 4-phospho-L-aspartate + ADP</text>
        <dbReference type="Rhea" id="RHEA:23776"/>
        <dbReference type="ChEBI" id="CHEBI:29991"/>
        <dbReference type="ChEBI" id="CHEBI:30616"/>
        <dbReference type="ChEBI" id="CHEBI:57535"/>
        <dbReference type="ChEBI" id="CHEBI:456216"/>
        <dbReference type="EC" id="2.7.2.4"/>
    </reaction>
</comment>
<sequence length="154" mass="16533">MQTITRMDVTNDVALVTLNKVPAGCEFTDRIFSALTEAKINVDMISQSPLTGPYVSLSFTADGNDIGKIMEVTAKIRETYPTVKPLVSNNNVKISLFGEKMPEYFGIAAGVFRVLAQAGAEVLLITTSLVDISVLVSAAAAEDVQDALKKAYDL</sequence>
<evidence type="ECO:0000256" key="4">
    <source>
        <dbReference type="ARBA" id="ARBA00022777"/>
    </source>
</evidence>
<accession>A0A9D1K0X0</accession>
<comment type="caution">
    <text evidence="8">The sequence shown here is derived from an EMBL/GenBank/DDBJ whole genome shotgun (WGS) entry which is preliminary data.</text>
</comment>
<dbReference type="PANTHER" id="PTHR21499">
    <property type="entry name" value="ASPARTATE KINASE"/>
    <property type="match status" value="1"/>
</dbReference>
<dbReference type="GO" id="GO:0009090">
    <property type="term" value="P:homoserine biosynthetic process"/>
    <property type="evidence" value="ECO:0007669"/>
    <property type="project" value="TreeGrafter"/>
</dbReference>
<dbReference type="EMBL" id="DVJP01000068">
    <property type="protein sequence ID" value="HIS77197.1"/>
    <property type="molecule type" value="Genomic_DNA"/>
</dbReference>
<dbReference type="GO" id="GO:0004072">
    <property type="term" value="F:aspartate kinase activity"/>
    <property type="evidence" value="ECO:0007669"/>
    <property type="project" value="UniProtKB-EC"/>
</dbReference>
<dbReference type="GO" id="GO:0005524">
    <property type="term" value="F:ATP binding"/>
    <property type="evidence" value="ECO:0007669"/>
    <property type="project" value="UniProtKB-KW"/>
</dbReference>
<comment type="similarity">
    <text evidence="1">Belongs to the aspartokinase family.</text>
</comment>
<dbReference type="Pfam" id="PF22468">
    <property type="entry name" value="ACT_9"/>
    <property type="match status" value="1"/>
</dbReference>
<dbReference type="EC" id="2.7.2.4" evidence="2"/>
<dbReference type="Gene3D" id="3.30.2130.10">
    <property type="entry name" value="VC0802-like"/>
    <property type="match status" value="1"/>
</dbReference>
<reference evidence="8" key="1">
    <citation type="submission" date="2020-10" db="EMBL/GenBank/DDBJ databases">
        <authorList>
            <person name="Gilroy R."/>
        </authorList>
    </citation>
    <scope>NUCLEOTIDE SEQUENCE</scope>
    <source>
        <strain evidence="8">CHK199-13235</strain>
    </source>
</reference>
<proteinExistence type="inferred from homology"/>
<dbReference type="InterPro" id="IPR054352">
    <property type="entry name" value="ACT_Aspartokinase"/>
</dbReference>
<keyword evidence="5" id="KW-0067">ATP-binding</keyword>
<organism evidence="8 9">
    <name type="scientific">Candidatus Merdivicinus excrementipullorum</name>
    <dbReference type="NCBI Taxonomy" id="2840867"/>
    <lineage>
        <taxon>Bacteria</taxon>
        <taxon>Bacillati</taxon>
        <taxon>Bacillota</taxon>
        <taxon>Clostridia</taxon>
        <taxon>Eubacteriales</taxon>
        <taxon>Oscillospiraceae</taxon>
        <taxon>Oscillospiraceae incertae sedis</taxon>
        <taxon>Candidatus Merdivicinus</taxon>
    </lineage>
</organism>
<protein>
    <recommendedName>
        <fullName evidence="2">aspartate kinase</fullName>
        <ecNumber evidence="2">2.7.2.4</ecNumber>
    </recommendedName>
</protein>
<dbReference type="Proteomes" id="UP000824002">
    <property type="component" value="Unassembled WGS sequence"/>
</dbReference>
<evidence type="ECO:0000256" key="1">
    <source>
        <dbReference type="ARBA" id="ARBA00010122"/>
    </source>
</evidence>
<dbReference type="InterPro" id="IPR045865">
    <property type="entry name" value="ACT-like_dom_sf"/>
</dbReference>
<keyword evidence="4" id="KW-0418">Kinase</keyword>
<feature type="domain" description="Aspartokinase ACT" evidence="7">
    <location>
        <begin position="94"/>
        <end position="151"/>
    </location>
</feature>
<dbReference type="SUPFAM" id="SSF55021">
    <property type="entry name" value="ACT-like"/>
    <property type="match status" value="2"/>
</dbReference>
<keyword evidence="3" id="KW-0547">Nucleotide-binding</keyword>
<dbReference type="GO" id="GO:0005829">
    <property type="term" value="C:cytosol"/>
    <property type="evidence" value="ECO:0007669"/>
    <property type="project" value="TreeGrafter"/>
</dbReference>
<gene>
    <name evidence="8" type="ORF">IAB51_10400</name>
</gene>
<evidence type="ECO:0000313" key="8">
    <source>
        <dbReference type="EMBL" id="HIS77197.1"/>
    </source>
</evidence>
<evidence type="ECO:0000256" key="5">
    <source>
        <dbReference type="ARBA" id="ARBA00022840"/>
    </source>
</evidence>
<keyword evidence="4" id="KW-0808">Transferase</keyword>
<dbReference type="GO" id="GO:0009089">
    <property type="term" value="P:lysine biosynthetic process via diaminopimelate"/>
    <property type="evidence" value="ECO:0007669"/>
    <property type="project" value="TreeGrafter"/>
</dbReference>
<reference evidence="8" key="2">
    <citation type="journal article" date="2021" name="PeerJ">
        <title>Extensive microbial diversity within the chicken gut microbiome revealed by metagenomics and culture.</title>
        <authorList>
            <person name="Gilroy R."/>
            <person name="Ravi A."/>
            <person name="Getino M."/>
            <person name="Pursley I."/>
            <person name="Horton D.L."/>
            <person name="Alikhan N.F."/>
            <person name="Baker D."/>
            <person name="Gharbi K."/>
            <person name="Hall N."/>
            <person name="Watson M."/>
            <person name="Adriaenssens E.M."/>
            <person name="Foster-Nyarko E."/>
            <person name="Jarju S."/>
            <person name="Secka A."/>
            <person name="Antonio M."/>
            <person name="Oren A."/>
            <person name="Chaudhuri R.R."/>
            <person name="La Ragione R."/>
            <person name="Hildebrand F."/>
            <person name="Pallen M.J."/>
        </authorList>
    </citation>
    <scope>NUCLEOTIDE SEQUENCE</scope>
    <source>
        <strain evidence="8">CHK199-13235</strain>
    </source>
</reference>
<dbReference type="AlphaFoldDB" id="A0A9D1K0X0"/>
<evidence type="ECO:0000313" key="9">
    <source>
        <dbReference type="Proteomes" id="UP000824002"/>
    </source>
</evidence>
<dbReference type="CDD" id="cd04891">
    <property type="entry name" value="ACT_AK-LysC-DapG-like_1"/>
    <property type="match status" value="1"/>
</dbReference>
<evidence type="ECO:0000256" key="3">
    <source>
        <dbReference type="ARBA" id="ARBA00022741"/>
    </source>
</evidence>
<name>A0A9D1K0X0_9FIRM</name>